<name>A0ABX7FR48_BRECH</name>
<proteinExistence type="predicted"/>
<reference evidence="1 2" key="1">
    <citation type="submission" date="2021-01" db="EMBL/GenBank/DDBJ databases">
        <title>Identification of strong promoters based on the transcriptome of Brevibacillus choshinensis.</title>
        <authorList>
            <person name="Yao D."/>
            <person name="Zhang K."/>
            <person name="Wu J."/>
        </authorList>
    </citation>
    <scope>NUCLEOTIDE SEQUENCE [LARGE SCALE GENOMIC DNA]</scope>
    <source>
        <strain evidence="1 2">HPD31-SP3</strain>
    </source>
</reference>
<organism evidence="1 2">
    <name type="scientific">Brevibacillus choshinensis</name>
    <dbReference type="NCBI Taxonomy" id="54911"/>
    <lineage>
        <taxon>Bacteria</taxon>
        <taxon>Bacillati</taxon>
        <taxon>Bacillota</taxon>
        <taxon>Bacilli</taxon>
        <taxon>Bacillales</taxon>
        <taxon>Paenibacillaceae</taxon>
        <taxon>Brevibacillus</taxon>
    </lineage>
</organism>
<dbReference type="RefSeq" id="WP_203355285.1">
    <property type="nucleotide sequence ID" value="NZ_CP069127.1"/>
</dbReference>
<dbReference type="EMBL" id="CP069127">
    <property type="protein sequence ID" value="QRG68280.1"/>
    <property type="molecule type" value="Genomic_DNA"/>
</dbReference>
<sequence>MEHAILGSIISGELDREANEFTVTRLKTISTHSVWSIQQVREMYELLLQVLERGDESLVVTTGTLPLLVNRSEMEVLRADLESVLATLPQNTLPRT</sequence>
<evidence type="ECO:0000313" key="1">
    <source>
        <dbReference type="EMBL" id="QRG68280.1"/>
    </source>
</evidence>
<accession>A0ABX7FR48</accession>
<evidence type="ECO:0000313" key="2">
    <source>
        <dbReference type="Proteomes" id="UP000596248"/>
    </source>
</evidence>
<protein>
    <submittedName>
        <fullName evidence="1">Uncharacterized protein</fullName>
    </submittedName>
</protein>
<dbReference type="Proteomes" id="UP000596248">
    <property type="component" value="Chromosome"/>
</dbReference>
<keyword evidence="2" id="KW-1185">Reference proteome</keyword>
<gene>
    <name evidence="1" type="ORF">JNE38_03650</name>
</gene>